<proteinExistence type="inferred from homology"/>
<keyword evidence="6" id="KW-1185">Reference proteome</keyword>
<keyword evidence="2" id="KW-0479">Metal-binding</keyword>
<protein>
    <submittedName>
        <fullName evidence="5">2,4-dihydroxyhept-2-ene-1,7-dioic acid aldolase</fullName>
        <ecNumber evidence="5">4.1.2.52</ecNumber>
    </submittedName>
</protein>
<feature type="domain" description="HpcH/HpaI aldolase/citrate lyase" evidence="4">
    <location>
        <begin position="18"/>
        <end position="241"/>
    </location>
</feature>
<dbReference type="InterPro" id="IPR040442">
    <property type="entry name" value="Pyrv_kinase-like_dom_sf"/>
</dbReference>
<dbReference type="InterPro" id="IPR005000">
    <property type="entry name" value="Aldolase/citrate-lyase_domain"/>
</dbReference>
<dbReference type="PANTHER" id="PTHR30502">
    <property type="entry name" value="2-KETO-3-DEOXY-L-RHAMNONATE ALDOLASE"/>
    <property type="match status" value="1"/>
</dbReference>
<accession>A0A6M5YQH9</accession>
<dbReference type="RefSeq" id="WP_171471912.1">
    <property type="nucleotide sequence ID" value="NZ_CP053452.2"/>
</dbReference>
<dbReference type="EMBL" id="CP053452">
    <property type="protein sequence ID" value="QJW96297.1"/>
    <property type="molecule type" value="Genomic_DNA"/>
</dbReference>
<dbReference type="KEGG" id="ftj:FTUN_3854"/>
<evidence type="ECO:0000259" key="4">
    <source>
        <dbReference type="Pfam" id="PF03328"/>
    </source>
</evidence>
<evidence type="ECO:0000256" key="3">
    <source>
        <dbReference type="ARBA" id="ARBA00023239"/>
    </source>
</evidence>
<sequence length="264" mass="28124">MRTNPVKRLLKAGKPSVGTWLSLGSITAARFLARAGFDWLTVDVEHSLVNVETTTHMIASIADAGCVPLVRVPSNRHDHIKRVLDNGGFGVVVPMVNTRQEAQDAVSACLYPPHGTRSVGGGVHALNFAASPADYYARANDELLVVLQCEHIQAVRNFDDVFSVPGIDAVYVGPNDLAASMRGPDGKPPHPDVFNQALADILAGAKRIGVPAGIHTFSIEEAKARIADGWQLVAVNSELKFMTDGAKQVIDGLGLGKGDDLAKY</sequence>
<dbReference type="Gene3D" id="3.20.20.60">
    <property type="entry name" value="Phosphoenolpyruvate-binding domains"/>
    <property type="match status" value="1"/>
</dbReference>
<dbReference type="Pfam" id="PF03328">
    <property type="entry name" value="HpcH_HpaI"/>
    <property type="match status" value="1"/>
</dbReference>
<evidence type="ECO:0000256" key="1">
    <source>
        <dbReference type="ARBA" id="ARBA00005568"/>
    </source>
</evidence>
<gene>
    <name evidence="5" type="ORF">FTUN_3854</name>
</gene>
<dbReference type="PANTHER" id="PTHR30502:SF0">
    <property type="entry name" value="PHOSPHOENOLPYRUVATE CARBOXYLASE FAMILY PROTEIN"/>
    <property type="match status" value="1"/>
</dbReference>
<keyword evidence="3 5" id="KW-0456">Lyase</keyword>
<dbReference type="Proteomes" id="UP000503447">
    <property type="component" value="Chromosome"/>
</dbReference>
<dbReference type="SUPFAM" id="SSF51621">
    <property type="entry name" value="Phosphoenolpyruvate/pyruvate domain"/>
    <property type="match status" value="1"/>
</dbReference>
<name>A0A6M5YQH9_9BACT</name>
<dbReference type="GO" id="GO:0046872">
    <property type="term" value="F:metal ion binding"/>
    <property type="evidence" value="ECO:0007669"/>
    <property type="project" value="UniProtKB-KW"/>
</dbReference>
<dbReference type="GO" id="GO:0016832">
    <property type="term" value="F:aldehyde-lyase activity"/>
    <property type="evidence" value="ECO:0007669"/>
    <property type="project" value="TreeGrafter"/>
</dbReference>
<evidence type="ECO:0000256" key="2">
    <source>
        <dbReference type="ARBA" id="ARBA00022723"/>
    </source>
</evidence>
<organism evidence="5 6">
    <name type="scientific">Frigoriglobus tundricola</name>
    <dbReference type="NCBI Taxonomy" id="2774151"/>
    <lineage>
        <taxon>Bacteria</taxon>
        <taxon>Pseudomonadati</taxon>
        <taxon>Planctomycetota</taxon>
        <taxon>Planctomycetia</taxon>
        <taxon>Gemmatales</taxon>
        <taxon>Gemmataceae</taxon>
        <taxon>Frigoriglobus</taxon>
    </lineage>
</organism>
<evidence type="ECO:0000313" key="6">
    <source>
        <dbReference type="Proteomes" id="UP000503447"/>
    </source>
</evidence>
<evidence type="ECO:0000313" key="5">
    <source>
        <dbReference type="EMBL" id="QJW96297.1"/>
    </source>
</evidence>
<reference evidence="6" key="1">
    <citation type="submission" date="2020-05" db="EMBL/GenBank/DDBJ databases">
        <title>Frigoriglobus tundricola gen. nov., sp. nov., a psychrotolerant cellulolytic planctomycete of the family Gemmataceae with two divergent copies of 16S rRNA gene.</title>
        <authorList>
            <person name="Kulichevskaya I.S."/>
            <person name="Ivanova A.A."/>
            <person name="Naumoff D.G."/>
            <person name="Beletsky A.V."/>
            <person name="Rijpstra W.I.C."/>
            <person name="Sinninghe Damste J.S."/>
            <person name="Mardanov A.V."/>
            <person name="Ravin N.V."/>
            <person name="Dedysh S.N."/>
        </authorList>
    </citation>
    <scope>NUCLEOTIDE SEQUENCE [LARGE SCALE GENOMIC DNA]</scope>
    <source>
        <strain evidence="6">PL17</strain>
    </source>
</reference>
<dbReference type="InterPro" id="IPR015813">
    <property type="entry name" value="Pyrv/PenolPyrv_kinase-like_dom"/>
</dbReference>
<dbReference type="InterPro" id="IPR050251">
    <property type="entry name" value="HpcH-HpaI_aldolase"/>
</dbReference>
<dbReference type="GO" id="GO:0005737">
    <property type="term" value="C:cytoplasm"/>
    <property type="evidence" value="ECO:0007669"/>
    <property type="project" value="TreeGrafter"/>
</dbReference>
<comment type="similarity">
    <text evidence="1">Belongs to the HpcH/HpaI aldolase family.</text>
</comment>
<dbReference type="AlphaFoldDB" id="A0A6M5YQH9"/>
<dbReference type="EC" id="4.1.2.52" evidence="5"/>